<dbReference type="GO" id="GO:1904680">
    <property type="term" value="F:peptide transmembrane transporter activity"/>
    <property type="evidence" value="ECO:0007669"/>
    <property type="project" value="TreeGrafter"/>
</dbReference>
<reference evidence="3 4" key="1">
    <citation type="submission" date="2019-03" db="EMBL/GenBank/DDBJ databases">
        <title>Subsurface microbial communities from deep shales in Ohio and West Virginia, USA.</title>
        <authorList>
            <person name="Wrighton K."/>
        </authorList>
    </citation>
    <scope>NUCLEOTIDE SEQUENCE [LARGE SCALE GENOMIC DNA]</scope>
    <source>
        <strain evidence="3 4">MSL9.2</strain>
    </source>
</reference>
<dbReference type="SUPFAM" id="SSF53850">
    <property type="entry name" value="Periplasmic binding protein-like II"/>
    <property type="match status" value="1"/>
</dbReference>
<protein>
    <submittedName>
        <fullName evidence="3">Peptide/nickel transport system substrate-binding protein</fullName>
    </submittedName>
</protein>
<dbReference type="Proteomes" id="UP000294697">
    <property type="component" value="Unassembled WGS sequence"/>
</dbReference>
<comment type="subcellular location">
    <subcellularLocation>
        <location evidence="1">Cell membrane</location>
        <topology evidence="1">Lipid-anchor</topology>
    </subcellularLocation>
</comment>
<dbReference type="EMBL" id="SODA01000009">
    <property type="protein sequence ID" value="TDW04452.1"/>
    <property type="molecule type" value="Genomic_DNA"/>
</dbReference>
<dbReference type="CDD" id="cd08500">
    <property type="entry name" value="PBP2_NikA_DppA_OppA_like_4"/>
    <property type="match status" value="1"/>
</dbReference>
<dbReference type="Gene3D" id="3.40.190.10">
    <property type="entry name" value="Periplasmic binding protein-like II"/>
    <property type="match status" value="1"/>
</dbReference>
<evidence type="ECO:0000313" key="3">
    <source>
        <dbReference type="EMBL" id="TDW04452.1"/>
    </source>
</evidence>
<evidence type="ECO:0000259" key="2">
    <source>
        <dbReference type="Pfam" id="PF00496"/>
    </source>
</evidence>
<dbReference type="PANTHER" id="PTHR30290">
    <property type="entry name" value="PERIPLASMIC BINDING COMPONENT OF ABC TRANSPORTER"/>
    <property type="match status" value="1"/>
</dbReference>
<dbReference type="GO" id="GO:0015833">
    <property type="term" value="P:peptide transport"/>
    <property type="evidence" value="ECO:0007669"/>
    <property type="project" value="TreeGrafter"/>
</dbReference>
<sequence>MKMRKSLILVMVLSLLIGLTGSGQASWYGLEGMYSDSAVLFSTPEEYEEETGNQVGNYNEAPILKEMVENGEIDTIKERLPKEPAVFLPAESIGNYGGTIKRTWAGPSDHWGLRKLIGERFVTGGPDGLIYPNVAKSWEIIDEGKAYIFHLREGMKWSDGAPVTADDAMFWWEINTDTDLEGPPHSTFRVGGETAKWEKLDDYSFKITFAEPNATFLEFLASEGRARLLAPKHYLKQYYPRYNSEEEVKKLVEEAGYDSWQQLFDFKFQWPDKNPDRPVITAWYSTNDPSSTYFELKRNPYYWKVDTEGNQLPYIDEMVHEIVTDPEMVVMRAISGEIDFQGRGFVFSDYPLLMENRDKGGYEVMALDTPDGGTTIYLNTTLQDDEVKRELFDNDKFRKALSLAVNREEINDMYSFGQGVVRQSAFPQASPFYDNEWAKAYAKFNIDQANKMLDELGLEKGEDGIREMSDSRDLTINLLDSDGMNVPVLELVKGYWDQIGVELLINTPERSLFETRLENGNYEALVWHFDSRDRPDIMAKGWSPDGNNRWAAPWGPQYSIWLQTDGEQGIEPPAGVKRMNEILKELPEVTDFEKRKELMAEVSKFHREQLYLIGLSGPVPAVFVYDENLGNVTEFPRGVFSRDVGLSFPQQIYYKNQ</sequence>
<evidence type="ECO:0000256" key="1">
    <source>
        <dbReference type="ARBA" id="ARBA00004193"/>
    </source>
</evidence>
<gene>
    <name evidence="3" type="ORF">C8C77_10913</name>
</gene>
<dbReference type="InterPro" id="IPR039424">
    <property type="entry name" value="SBP_5"/>
</dbReference>
<dbReference type="PANTHER" id="PTHR30290:SF62">
    <property type="entry name" value="OLIGOPEPTIDE ABC TRANSPORTER, PERIPLASMIC OLIGOPEPTIDE-BINDING PROTEIN"/>
    <property type="match status" value="1"/>
</dbReference>
<organism evidence="3 4">
    <name type="scientific">Halanaerobium saccharolyticum</name>
    <dbReference type="NCBI Taxonomy" id="43595"/>
    <lineage>
        <taxon>Bacteria</taxon>
        <taxon>Bacillati</taxon>
        <taxon>Bacillota</taxon>
        <taxon>Clostridia</taxon>
        <taxon>Halanaerobiales</taxon>
        <taxon>Halanaerobiaceae</taxon>
        <taxon>Halanaerobium</taxon>
    </lineage>
</organism>
<dbReference type="OrthoDB" id="9772924at2"/>
<dbReference type="GO" id="GO:0005886">
    <property type="term" value="C:plasma membrane"/>
    <property type="evidence" value="ECO:0007669"/>
    <property type="project" value="UniProtKB-SubCell"/>
</dbReference>
<dbReference type="Gene3D" id="3.10.105.10">
    <property type="entry name" value="Dipeptide-binding Protein, Domain 3"/>
    <property type="match status" value="1"/>
</dbReference>
<dbReference type="InterPro" id="IPR000914">
    <property type="entry name" value="SBP_5_dom"/>
</dbReference>
<evidence type="ECO:0000313" key="4">
    <source>
        <dbReference type="Proteomes" id="UP000294697"/>
    </source>
</evidence>
<dbReference type="InterPro" id="IPR023765">
    <property type="entry name" value="SBP_5_CS"/>
</dbReference>
<dbReference type="Pfam" id="PF00496">
    <property type="entry name" value="SBP_bac_5"/>
    <property type="match status" value="1"/>
</dbReference>
<accession>A0A4R7Z2T6</accession>
<name>A0A4R7Z2T6_9FIRM</name>
<dbReference type="RefSeq" id="WP_111572323.1">
    <property type="nucleotide sequence ID" value="NZ_QLME01000012.1"/>
</dbReference>
<feature type="domain" description="Solute-binding protein family 5" evidence="2">
    <location>
        <begin position="130"/>
        <end position="530"/>
    </location>
</feature>
<dbReference type="PROSITE" id="PS01040">
    <property type="entry name" value="SBP_BACTERIAL_5"/>
    <property type="match status" value="1"/>
</dbReference>
<dbReference type="AlphaFoldDB" id="A0A4R7Z2T6"/>
<comment type="caution">
    <text evidence="3">The sequence shown here is derived from an EMBL/GenBank/DDBJ whole genome shotgun (WGS) entry which is preliminary data.</text>
</comment>
<proteinExistence type="predicted"/>